<gene>
    <name evidence="4" type="ORF">FEM48_Zijuj03G0165100</name>
</gene>
<evidence type="ECO:0000256" key="3">
    <source>
        <dbReference type="SAM" id="MobiDB-lite"/>
    </source>
</evidence>
<evidence type="ECO:0000313" key="5">
    <source>
        <dbReference type="Proteomes" id="UP000813462"/>
    </source>
</evidence>
<feature type="region of interest" description="Disordered" evidence="3">
    <location>
        <begin position="110"/>
        <end position="129"/>
    </location>
</feature>
<dbReference type="InterPro" id="IPR050481">
    <property type="entry name" value="UDP-glycosyltransf_plant"/>
</dbReference>
<evidence type="ECO:0000256" key="1">
    <source>
        <dbReference type="ARBA" id="ARBA00009995"/>
    </source>
</evidence>
<protein>
    <submittedName>
        <fullName evidence="4">Uncharacterized protein</fullName>
    </submittedName>
</protein>
<evidence type="ECO:0000313" key="4">
    <source>
        <dbReference type="EMBL" id="KAH7538117.1"/>
    </source>
</evidence>
<name>A0A978VRE2_ZIZJJ</name>
<organism evidence="4 5">
    <name type="scientific">Ziziphus jujuba var. spinosa</name>
    <dbReference type="NCBI Taxonomy" id="714518"/>
    <lineage>
        <taxon>Eukaryota</taxon>
        <taxon>Viridiplantae</taxon>
        <taxon>Streptophyta</taxon>
        <taxon>Embryophyta</taxon>
        <taxon>Tracheophyta</taxon>
        <taxon>Spermatophyta</taxon>
        <taxon>Magnoliopsida</taxon>
        <taxon>eudicotyledons</taxon>
        <taxon>Gunneridae</taxon>
        <taxon>Pentapetalae</taxon>
        <taxon>rosids</taxon>
        <taxon>fabids</taxon>
        <taxon>Rosales</taxon>
        <taxon>Rhamnaceae</taxon>
        <taxon>Paliureae</taxon>
        <taxon>Ziziphus</taxon>
    </lineage>
</organism>
<accession>A0A978VRE2</accession>
<keyword evidence="2" id="KW-0328">Glycosyltransferase</keyword>
<dbReference type="Proteomes" id="UP000813462">
    <property type="component" value="Unassembled WGS sequence"/>
</dbReference>
<dbReference type="EMBL" id="JAEACU010000003">
    <property type="protein sequence ID" value="KAH7538117.1"/>
    <property type="molecule type" value="Genomic_DNA"/>
</dbReference>
<comment type="caution">
    <text evidence="4">The sequence shown here is derived from an EMBL/GenBank/DDBJ whole genome shotgun (WGS) entry which is preliminary data.</text>
</comment>
<dbReference type="PANTHER" id="PTHR48048">
    <property type="entry name" value="GLYCOSYLTRANSFERASE"/>
    <property type="match status" value="1"/>
</dbReference>
<proteinExistence type="inferred from homology"/>
<evidence type="ECO:0000256" key="2">
    <source>
        <dbReference type="ARBA" id="ARBA00022676"/>
    </source>
</evidence>
<dbReference type="SUPFAM" id="SSF53756">
    <property type="entry name" value="UDP-Glycosyltransferase/glycogen phosphorylase"/>
    <property type="match status" value="1"/>
</dbReference>
<keyword evidence="2" id="KW-0808">Transferase</keyword>
<dbReference type="AlphaFoldDB" id="A0A978VRE2"/>
<feature type="compositionally biased region" description="Polar residues" evidence="3">
    <location>
        <begin position="116"/>
        <end position="129"/>
    </location>
</feature>
<reference evidence="4" key="1">
    <citation type="journal article" date="2021" name="Front. Plant Sci.">
        <title>Chromosome-Scale Genome Assembly for Chinese Sour Jujube and Insights Into Its Genome Evolution and Domestication Signature.</title>
        <authorList>
            <person name="Shen L.-Y."/>
            <person name="Luo H."/>
            <person name="Wang X.-L."/>
            <person name="Wang X.-M."/>
            <person name="Qiu X.-J."/>
            <person name="Liu H."/>
            <person name="Zhou S.-S."/>
            <person name="Jia K.-H."/>
            <person name="Nie S."/>
            <person name="Bao Y.-T."/>
            <person name="Zhang R.-G."/>
            <person name="Yun Q.-Z."/>
            <person name="Chai Y.-H."/>
            <person name="Lu J.-Y."/>
            <person name="Li Y."/>
            <person name="Zhao S.-W."/>
            <person name="Mao J.-F."/>
            <person name="Jia S.-G."/>
            <person name="Mao Y.-M."/>
        </authorList>
    </citation>
    <scope>NUCLEOTIDE SEQUENCE</scope>
    <source>
        <strain evidence="4">AT0</strain>
        <tissue evidence="4">Leaf</tissue>
    </source>
</reference>
<dbReference type="GO" id="GO:0035251">
    <property type="term" value="F:UDP-glucosyltransferase activity"/>
    <property type="evidence" value="ECO:0007669"/>
    <property type="project" value="InterPro"/>
</dbReference>
<sequence length="129" mass="14363">MGFELPRLASSRKSAVFLCFGSLGLFSSKHLKEIAIALEKSERRFLWVVRNPPPDNHNSDRTKTIHLEPLVDGLAAELEKRVIQLMDSEKGREMRDSVLGLRDGAAAAMKDDGSSRVASNNLAEQWSQN</sequence>
<comment type="similarity">
    <text evidence="1">Belongs to the UDP-glycosyltransferase family.</text>
</comment>
<dbReference type="Gene3D" id="3.40.50.2000">
    <property type="entry name" value="Glycogen Phosphorylase B"/>
    <property type="match status" value="1"/>
</dbReference>
<dbReference type="PANTHER" id="PTHR48048:SF30">
    <property type="entry name" value="GLYCOSYLTRANSFERASE"/>
    <property type="match status" value="1"/>
</dbReference>